<dbReference type="EMBL" id="JADYXP020000012">
    <property type="protein sequence ID" value="KAL0113005.1"/>
    <property type="molecule type" value="Genomic_DNA"/>
</dbReference>
<accession>A0AAW2FD84</accession>
<gene>
    <name evidence="1" type="ORF">PUN28_012323</name>
</gene>
<name>A0AAW2FD84_9HYME</name>
<evidence type="ECO:0000313" key="1">
    <source>
        <dbReference type="EMBL" id="KAL0113005.1"/>
    </source>
</evidence>
<comment type="caution">
    <text evidence="1">The sequence shown here is derived from an EMBL/GenBank/DDBJ whole genome shotgun (WGS) entry which is preliminary data.</text>
</comment>
<dbReference type="Proteomes" id="UP001430953">
    <property type="component" value="Unassembled WGS sequence"/>
</dbReference>
<reference evidence="1 2" key="1">
    <citation type="submission" date="2023-03" db="EMBL/GenBank/DDBJ databases">
        <title>High recombination rates correlate with genetic variation in Cardiocondyla obscurior ants.</title>
        <authorList>
            <person name="Errbii M."/>
        </authorList>
    </citation>
    <scope>NUCLEOTIDE SEQUENCE [LARGE SCALE GENOMIC DNA]</scope>
    <source>
        <strain evidence="1">Alpha-2009</strain>
        <tissue evidence="1">Whole body</tissue>
    </source>
</reference>
<dbReference type="AlphaFoldDB" id="A0AAW2FD84"/>
<keyword evidence="2" id="KW-1185">Reference proteome</keyword>
<sequence>MYPATGVEKVYTHLLPNVLCHFSNDRRLRADILRSIRPTNNYCISVYSIKKKKKKKSRAHRCVKSRTPGTCTCLTSHQLSTVRVTVAFSWLHVDKRGTRVARYRAAPGEHKLVEITARRVRAEPHRSLPPFTARGSLGQQVARALPRSAALNSQPVEVESSSRKLQAEIISIRRRVREASWRK</sequence>
<protein>
    <submittedName>
        <fullName evidence="1">Uncharacterized protein</fullName>
    </submittedName>
</protein>
<organism evidence="1 2">
    <name type="scientific">Cardiocondyla obscurior</name>
    <dbReference type="NCBI Taxonomy" id="286306"/>
    <lineage>
        <taxon>Eukaryota</taxon>
        <taxon>Metazoa</taxon>
        <taxon>Ecdysozoa</taxon>
        <taxon>Arthropoda</taxon>
        <taxon>Hexapoda</taxon>
        <taxon>Insecta</taxon>
        <taxon>Pterygota</taxon>
        <taxon>Neoptera</taxon>
        <taxon>Endopterygota</taxon>
        <taxon>Hymenoptera</taxon>
        <taxon>Apocrita</taxon>
        <taxon>Aculeata</taxon>
        <taxon>Formicoidea</taxon>
        <taxon>Formicidae</taxon>
        <taxon>Myrmicinae</taxon>
        <taxon>Cardiocondyla</taxon>
    </lineage>
</organism>
<evidence type="ECO:0000313" key="2">
    <source>
        <dbReference type="Proteomes" id="UP001430953"/>
    </source>
</evidence>
<proteinExistence type="predicted"/>